<dbReference type="PROSITE" id="PS00432">
    <property type="entry name" value="ACTINS_2"/>
    <property type="match status" value="1"/>
</dbReference>
<dbReference type="Pfam" id="PF01663">
    <property type="entry name" value="Phosphodiest"/>
    <property type="match status" value="1"/>
</dbReference>
<dbReference type="InterPro" id="IPR002591">
    <property type="entry name" value="Phosphodiest/P_Trfase"/>
</dbReference>
<dbReference type="GO" id="GO:0016787">
    <property type="term" value="F:hydrolase activity"/>
    <property type="evidence" value="ECO:0007669"/>
    <property type="project" value="UniProtKB-ARBA"/>
</dbReference>
<evidence type="ECO:0000256" key="1">
    <source>
        <dbReference type="SAM" id="SignalP"/>
    </source>
</evidence>
<proteinExistence type="predicted"/>
<sequence length="637" mass="70520">MSKKYIIAICLSMIFSLAPAASAIEQNNKVILLSVDGMRNDLTLQYMQDGSLPHIQSLAESGIAAEHSITVTPSLTAPSHAAMATGALPSETGMVSNKWQDPEEPLARKENAFKENLDKIPLWEEARKSGKVTATVLFPGANPSADEKGDYSVYYGETLAEHSYEKLSFEPAGRLDSVPKSFSPVMEAKIPVQLKDASNLHLSLLAVDTIDDSEKKYDTFILRDAEELNKDVGQTKNQEWGAFPLKINDENAGFWYKVKANENLEESYFYQTEIKSAVFGGPEEFEEEIIDQFGFFPVQEDVKAFEEGWISRKEYEEIGARFADWVSDVTLHIKDKYKPDLLMAYIPHIDHESHHFLLENPRQPGYSKEKSAEYMDYVKWSYRVADSVVGRITDSLGKNDHFLLASDHGMEPVHSILAPNQLLKEKGYLKMGGDGKIDKNNSDAYAVASGSAAQVYLNKNLPDKEKEELKKELVSLFEKFSVVAPISLKGLGHDLKAISDSVSEKSLQSFKDKTNQFFTYLPGSRIYPYEIVTAAKTVTSHPNAGELLLMAAPGYMMGSKLTDPVQPTKELGSHGGDPRRKELKAVFMATGPAIKAGGIIGPVSTLDIAPTVYNLLDLPAPGFVEGQVIKEAIKKDK</sequence>
<dbReference type="PATRIC" id="fig|1408103.3.peg.4966"/>
<evidence type="ECO:0008006" key="4">
    <source>
        <dbReference type="Google" id="ProtNLM"/>
    </source>
</evidence>
<dbReference type="PANTHER" id="PTHR10151:SF120">
    <property type="entry name" value="BIS(5'-ADENOSYL)-TRIPHOSPHATASE"/>
    <property type="match status" value="1"/>
</dbReference>
<evidence type="ECO:0000313" key="3">
    <source>
        <dbReference type="Proteomes" id="UP000034166"/>
    </source>
</evidence>
<dbReference type="EMBL" id="LAYY01000097">
    <property type="protein sequence ID" value="KKK34426.1"/>
    <property type="molecule type" value="Genomic_DNA"/>
</dbReference>
<dbReference type="InterPro" id="IPR017850">
    <property type="entry name" value="Alkaline_phosphatase_core_sf"/>
</dbReference>
<name>A0A0M2SL95_9BACI</name>
<evidence type="ECO:0000313" key="2">
    <source>
        <dbReference type="EMBL" id="KKK34426.1"/>
    </source>
</evidence>
<keyword evidence="3" id="KW-1185">Reference proteome</keyword>
<accession>A0A0M2SL95</accession>
<feature type="chain" id="PRO_5038785031" description="Nucleotide pyrophosphatase" evidence="1">
    <location>
        <begin position="21"/>
        <end position="637"/>
    </location>
</feature>
<dbReference type="PANTHER" id="PTHR10151">
    <property type="entry name" value="ECTONUCLEOTIDE PYROPHOSPHATASE/PHOSPHODIESTERASE"/>
    <property type="match status" value="1"/>
</dbReference>
<comment type="caution">
    <text evidence="2">The sequence shown here is derived from an EMBL/GenBank/DDBJ whole genome shotgun (WGS) entry which is preliminary data.</text>
</comment>
<gene>
    <name evidence="2" type="ORF">WQ57_23025</name>
</gene>
<organism evidence="2 3">
    <name type="scientific">Mesobacillus campisalis</name>
    <dbReference type="NCBI Taxonomy" id="1408103"/>
    <lineage>
        <taxon>Bacteria</taxon>
        <taxon>Bacillati</taxon>
        <taxon>Bacillota</taxon>
        <taxon>Bacilli</taxon>
        <taxon>Bacillales</taxon>
        <taxon>Bacillaceae</taxon>
        <taxon>Mesobacillus</taxon>
    </lineage>
</organism>
<dbReference type="Proteomes" id="UP000034166">
    <property type="component" value="Unassembled WGS sequence"/>
</dbReference>
<dbReference type="OrthoDB" id="9779418at2"/>
<dbReference type="Gene3D" id="3.40.720.10">
    <property type="entry name" value="Alkaline Phosphatase, subunit A"/>
    <property type="match status" value="2"/>
</dbReference>
<feature type="signal peptide" evidence="1">
    <location>
        <begin position="1"/>
        <end position="20"/>
    </location>
</feature>
<protein>
    <recommendedName>
        <fullName evidence="4">Nucleotide pyrophosphatase</fullName>
    </recommendedName>
</protein>
<reference evidence="2 3" key="1">
    <citation type="submission" date="2015-04" db="EMBL/GenBank/DDBJ databases">
        <title>Taxonomic description and genome sequence of Bacillus campisalis sp. nov., a novel member of the genus Bacillus isolated from solar saltern.</title>
        <authorList>
            <person name="Mathan Kumar R."/>
            <person name="Kaur G."/>
            <person name="Kumar A."/>
            <person name="Singh N.K."/>
            <person name="Kaur N."/>
            <person name="Kumar N."/>
            <person name="Mayilraj S."/>
        </authorList>
    </citation>
    <scope>NUCLEOTIDE SEQUENCE [LARGE SCALE GENOMIC DNA]</scope>
    <source>
        <strain evidence="2 3">SA2-6</strain>
    </source>
</reference>
<dbReference type="InterPro" id="IPR004001">
    <property type="entry name" value="Actin_CS"/>
</dbReference>
<keyword evidence="1" id="KW-0732">Signal</keyword>
<dbReference type="SUPFAM" id="SSF53649">
    <property type="entry name" value="Alkaline phosphatase-like"/>
    <property type="match status" value="1"/>
</dbReference>
<dbReference type="RefSeq" id="WP_046525985.1">
    <property type="nucleotide sequence ID" value="NZ_LAYY01000097.1"/>
</dbReference>
<dbReference type="AlphaFoldDB" id="A0A0M2SL95"/>